<name>A0A1G2BPP0_9BACT</name>
<dbReference type="InterPro" id="IPR010982">
    <property type="entry name" value="Lambda_DNA-bd_dom_sf"/>
</dbReference>
<organism evidence="2 3">
    <name type="scientific">Candidatus Komeilibacteria bacterium RIFCSPLOWO2_01_FULL_53_11</name>
    <dbReference type="NCBI Taxonomy" id="1798552"/>
    <lineage>
        <taxon>Bacteria</taxon>
        <taxon>Candidatus Komeiliibacteriota</taxon>
    </lineage>
</organism>
<dbReference type="PANTHER" id="PTHR34475:SF1">
    <property type="entry name" value="CYTOSKELETON PROTEIN RODZ"/>
    <property type="match status" value="1"/>
</dbReference>
<accession>A0A1G2BPP0</accession>
<reference evidence="2 3" key="1">
    <citation type="journal article" date="2016" name="Nat. Commun.">
        <title>Thousands of microbial genomes shed light on interconnected biogeochemical processes in an aquifer system.</title>
        <authorList>
            <person name="Anantharaman K."/>
            <person name="Brown C.T."/>
            <person name="Hug L.A."/>
            <person name="Sharon I."/>
            <person name="Castelle C.J."/>
            <person name="Probst A.J."/>
            <person name="Thomas B.C."/>
            <person name="Singh A."/>
            <person name="Wilkins M.J."/>
            <person name="Karaoz U."/>
            <person name="Brodie E.L."/>
            <person name="Williams K.H."/>
            <person name="Hubbard S.S."/>
            <person name="Banfield J.F."/>
        </authorList>
    </citation>
    <scope>NUCLEOTIDE SEQUENCE [LARGE SCALE GENOMIC DNA]</scope>
</reference>
<dbReference type="Proteomes" id="UP000177349">
    <property type="component" value="Unassembled WGS sequence"/>
</dbReference>
<keyword evidence="1" id="KW-0812">Transmembrane</keyword>
<dbReference type="SUPFAM" id="SSF47413">
    <property type="entry name" value="lambda repressor-like DNA-binding domains"/>
    <property type="match status" value="1"/>
</dbReference>
<gene>
    <name evidence="2" type="ORF">A3B31_01320</name>
</gene>
<dbReference type="EMBL" id="MHKN01000048">
    <property type="protein sequence ID" value="OGY91145.1"/>
    <property type="molecule type" value="Genomic_DNA"/>
</dbReference>
<dbReference type="AlphaFoldDB" id="A0A1G2BPP0"/>
<evidence type="ECO:0008006" key="4">
    <source>
        <dbReference type="Google" id="ProtNLM"/>
    </source>
</evidence>
<dbReference type="InterPro" id="IPR050400">
    <property type="entry name" value="Bact_Cytoskel_RodZ"/>
</dbReference>
<comment type="caution">
    <text evidence="2">The sequence shown here is derived from an EMBL/GenBank/DDBJ whole genome shotgun (WGS) entry which is preliminary data.</text>
</comment>
<evidence type="ECO:0000313" key="2">
    <source>
        <dbReference type="EMBL" id="OGY91145.1"/>
    </source>
</evidence>
<feature type="transmembrane region" description="Helical" evidence="1">
    <location>
        <begin position="119"/>
        <end position="137"/>
    </location>
</feature>
<proteinExistence type="predicted"/>
<dbReference type="GO" id="GO:0003677">
    <property type="term" value="F:DNA binding"/>
    <property type="evidence" value="ECO:0007669"/>
    <property type="project" value="InterPro"/>
</dbReference>
<sequence>MAHTFRRTEIGIYTTVSERLKHSRLERSLSLDQCAQSTDIQQKYLRAMEESRFDELPGEMYARAWVRRYAQLLELDIEDLMISYTKERGIRDKMSTASKQKTASPNAFSIWSWFTGKRVIILLVILIIISYIGFLAYKTISPPAISMDLPARDFRTQENSIIIRGQTERGALVNINQQPVILASGGAFEQEIALQDGLNTVTIEARKKHGLGVTHEYNIIKSALPVLQETGP</sequence>
<keyword evidence="1" id="KW-1133">Transmembrane helix</keyword>
<dbReference type="InterPro" id="IPR013783">
    <property type="entry name" value="Ig-like_fold"/>
</dbReference>
<evidence type="ECO:0000313" key="3">
    <source>
        <dbReference type="Proteomes" id="UP000177349"/>
    </source>
</evidence>
<keyword evidence="1" id="KW-0472">Membrane</keyword>
<dbReference type="Gene3D" id="2.60.40.10">
    <property type="entry name" value="Immunoglobulins"/>
    <property type="match status" value="1"/>
</dbReference>
<dbReference type="Pfam" id="PF13413">
    <property type="entry name" value="HTH_25"/>
    <property type="match status" value="1"/>
</dbReference>
<dbReference type="Gene3D" id="1.10.260.40">
    <property type="entry name" value="lambda repressor-like DNA-binding domains"/>
    <property type="match status" value="1"/>
</dbReference>
<evidence type="ECO:0000256" key="1">
    <source>
        <dbReference type="SAM" id="Phobius"/>
    </source>
</evidence>
<protein>
    <recommendedName>
        <fullName evidence="4">HTH cro/C1-type domain-containing protein</fullName>
    </recommendedName>
</protein>
<dbReference type="PANTHER" id="PTHR34475">
    <property type="match status" value="1"/>
</dbReference>